<protein>
    <submittedName>
        <fullName evidence="6">LacI family DNA-binding transcriptional regulator</fullName>
    </submittedName>
</protein>
<dbReference type="InterPro" id="IPR000843">
    <property type="entry name" value="HTH_LacI"/>
</dbReference>
<organism evidence="6 7">
    <name type="scientific">Salegentibacter chungangensis</name>
    <dbReference type="NCBI Taxonomy" id="1335724"/>
    <lineage>
        <taxon>Bacteria</taxon>
        <taxon>Pseudomonadati</taxon>
        <taxon>Bacteroidota</taxon>
        <taxon>Flavobacteriia</taxon>
        <taxon>Flavobacteriales</taxon>
        <taxon>Flavobacteriaceae</taxon>
        <taxon>Salegentibacter</taxon>
    </lineage>
</organism>
<dbReference type="SUPFAM" id="SSF47413">
    <property type="entry name" value="lambda repressor-like DNA-binding domains"/>
    <property type="match status" value="1"/>
</dbReference>
<dbReference type="PANTHER" id="PTHR30146">
    <property type="entry name" value="LACI-RELATED TRANSCRIPTIONAL REPRESSOR"/>
    <property type="match status" value="1"/>
</dbReference>
<keyword evidence="2 6" id="KW-0238">DNA-binding</keyword>
<name>A0ABW3NVD8_9FLAO</name>
<evidence type="ECO:0000256" key="1">
    <source>
        <dbReference type="ARBA" id="ARBA00023015"/>
    </source>
</evidence>
<comment type="caution">
    <text evidence="6">The sequence shown here is derived from an EMBL/GenBank/DDBJ whole genome shotgun (WGS) entry which is preliminary data.</text>
</comment>
<dbReference type="PROSITE" id="PS50932">
    <property type="entry name" value="HTH_LACI_2"/>
    <property type="match status" value="1"/>
</dbReference>
<dbReference type="PROSITE" id="PS50943">
    <property type="entry name" value="HTH_CROC1"/>
    <property type="match status" value="1"/>
</dbReference>
<evidence type="ECO:0000256" key="3">
    <source>
        <dbReference type="ARBA" id="ARBA00023163"/>
    </source>
</evidence>
<dbReference type="InterPro" id="IPR010982">
    <property type="entry name" value="Lambda_DNA-bd_dom_sf"/>
</dbReference>
<dbReference type="Proteomes" id="UP001597131">
    <property type="component" value="Unassembled WGS sequence"/>
</dbReference>
<evidence type="ECO:0000313" key="6">
    <source>
        <dbReference type="EMBL" id="MFD1096497.1"/>
    </source>
</evidence>
<evidence type="ECO:0000256" key="2">
    <source>
        <dbReference type="ARBA" id="ARBA00023125"/>
    </source>
</evidence>
<feature type="domain" description="HTH lacI-type" evidence="4">
    <location>
        <begin position="7"/>
        <end position="63"/>
    </location>
</feature>
<evidence type="ECO:0000259" key="4">
    <source>
        <dbReference type="PROSITE" id="PS50932"/>
    </source>
</evidence>
<evidence type="ECO:0000313" key="7">
    <source>
        <dbReference type="Proteomes" id="UP001597131"/>
    </source>
</evidence>
<dbReference type="Gene3D" id="3.40.50.2300">
    <property type="match status" value="2"/>
</dbReference>
<dbReference type="GO" id="GO:0003677">
    <property type="term" value="F:DNA binding"/>
    <property type="evidence" value="ECO:0007669"/>
    <property type="project" value="UniProtKB-KW"/>
</dbReference>
<dbReference type="SUPFAM" id="SSF53822">
    <property type="entry name" value="Periplasmic binding protein-like I"/>
    <property type="match status" value="1"/>
</dbReference>
<sequence>MRKKQKISIKDISKELGISITTISFIINKKAENKISKEVIKKVEDYIEEVGYKPNSTAQTLRTGKSKTIVFMAEDISDPFFSAIAKEMEEIAFENGYKIIYCSTENKKERALELLSLFKDRQVDAFIITPPEGFRDEMEKLVNEKKQVVMVFDRYYNDLEHNYVVLDNLDSSKRATRYLLDSGYQNVGFVGLKSDISPTQERLQGYQHVVAANGQKDRSVLIPFDDVKTAEGKEMIREFLKRNPQIDSLLFATNSLAISGLKVLKEESLRIPDDVSVLTFDDRDLFELYSPSISVISQPVSELANELIKGTLNLLKSDFKESVKFQKVLKGRLIERNSSHLISENNSI</sequence>
<gene>
    <name evidence="6" type="ORF">ACFQ3Q_12095</name>
</gene>
<dbReference type="Pfam" id="PF00532">
    <property type="entry name" value="Peripla_BP_1"/>
    <property type="match status" value="1"/>
</dbReference>
<reference evidence="7" key="1">
    <citation type="journal article" date="2019" name="Int. J. Syst. Evol. Microbiol.">
        <title>The Global Catalogue of Microorganisms (GCM) 10K type strain sequencing project: providing services to taxonomists for standard genome sequencing and annotation.</title>
        <authorList>
            <consortium name="The Broad Institute Genomics Platform"/>
            <consortium name="The Broad Institute Genome Sequencing Center for Infectious Disease"/>
            <person name="Wu L."/>
            <person name="Ma J."/>
        </authorList>
    </citation>
    <scope>NUCLEOTIDE SEQUENCE [LARGE SCALE GENOMIC DNA]</scope>
    <source>
        <strain evidence="7">CCUG 64793</strain>
    </source>
</reference>
<dbReference type="InterPro" id="IPR001387">
    <property type="entry name" value="Cro/C1-type_HTH"/>
</dbReference>
<dbReference type="EMBL" id="JBHTLI010000002">
    <property type="protein sequence ID" value="MFD1096497.1"/>
    <property type="molecule type" value="Genomic_DNA"/>
</dbReference>
<dbReference type="InterPro" id="IPR028082">
    <property type="entry name" value="Peripla_BP_I"/>
</dbReference>
<keyword evidence="7" id="KW-1185">Reference proteome</keyword>
<dbReference type="InterPro" id="IPR001761">
    <property type="entry name" value="Peripla_BP/Lac1_sug-bd_dom"/>
</dbReference>
<evidence type="ECO:0000259" key="5">
    <source>
        <dbReference type="PROSITE" id="PS50943"/>
    </source>
</evidence>
<proteinExistence type="predicted"/>
<dbReference type="RefSeq" id="WP_380746195.1">
    <property type="nucleotide sequence ID" value="NZ_JBHTLI010000002.1"/>
</dbReference>
<feature type="domain" description="HTH cro/C1-type" evidence="5">
    <location>
        <begin position="1"/>
        <end position="53"/>
    </location>
</feature>
<dbReference type="PANTHER" id="PTHR30146:SF109">
    <property type="entry name" value="HTH-TYPE TRANSCRIPTIONAL REGULATOR GALS"/>
    <property type="match status" value="1"/>
</dbReference>
<keyword evidence="3" id="KW-0804">Transcription</keyword>
<dbReference type="Pfam" id="PF00356">
    <property type="entry name" value="LacI"/>
    <property type="match status" value="1"/>
</dbReference>
<keyword evidence="1" id="KW-0805">Transcription regulation</keyword>
<accession>A0ABW3NVD8</accession>
<dbReference type="SMART" id="SM00354">
    <property type="entry name" value="HTH_LACI"/>
    <property type="match status" value="1"/>
</dbReference>
<dbReference type="Gene3D" id="1.10.260.40">
    <property type="entry name" value="lambda repressor-like DNA-binding domains"/>
    <property type="match status" value="1"/>
</dbReference>